<accession>A0ABV9I2R5</accession>
<dbReference type="PROSITE" id="PS51502">
    <property type="entry name" value="S_R_A_B_BARREL"/>
    <property type="match status" value="1"/>
</dbReference>
<evidence type="ECO:0000313" key="3">
    <source>
        <dbReference type="Proteomes" id="UP001596043"/>
    </source>
</evidence>
<proteinExistence type="predicted"/>
<reference evidence="3" key="1">
    <citation type="journal article" date="2019" name="Int. J. Syst. Evol. Microbiol.">
        <title>The Global Catalogue of Microorganisms (GCM) 10K type strain sequencing project: providing services to taxonomists for standard genome sequencing and annotation.</title>
        <authorList>
            <consortium name="The Broad Institute Genomics Platform"/>
            <consortium name="The Broad Institute Genome Sequencing Center for Infectious Disease"/>
            <person name="Wu L."/>
            <person name="Ma J."/>
        </authorList>
    </citation>
    <scope>NUCLEOTIDE SEQUENCE [LARGE SCALE GENOMIC DNA]</scope>
    <source>
        <strain evidence="3">YJ-61-S</strain>
    </source>
</reference>
<name>A0ABV9I2R5_9FLAO</name>
<dbReference type="RefSeq" id="WP_379981775.1">
    <property type="nucleotide sequence ID" value="NZ_JBHSFV010000014.1"/>
</dbReference>
<dbReference type="InterPro" id="IPR013097">
    <property type="entry name" value="Dabb"/>
</dbReference>
<dbReference type="EMBL" id="JBHSFV010000014">
    <property type="protein sequence ID" value="MFC4636001.1"/>
    <property type="molecule type" value="Genomic_DNA"/>
</dbReference>
<evidence type="ECO:0000313" key="2">
    <source>
        <dbReference type="EMBL" id="MFC4636001.1"/>
    </source>
</evidence>
<dbReference type="Gene3D" id="3.30.70.100">
    <property type="match status" value="1"/>
</dbReference>
<evidence type="ECO:0000259" key="1">
    <source>
        <dbReference type="PROSITE" id="PS51502"/>
    </source>
</evidence>
<dbReference type="Proteomes" id="UP001596043">
    <property type="component" value="Unassembled WGS sequence"/>
</dbReference>
<comment type="caution">
    <text evidence="2">The sequence shown here is derived from an EMBL/GenBank/DDBJ whole genome shotgun (WGS) entry which is preliminary data.</text>
</comment>
<dbReference type="InterPro" id="IPR011008">
    <property type="entry name" value="Dimeric_a/b-barrel"/>
</dbReference>
<dbReference type="SMART" id="SM00886">
    <property type="entry name" value="Dabb"/>
    <property type="match status" value="1"/>
</dbReference>
<keyword evidence="3" id="KW-1185">Reference proteome</keyword>
<organism evidence="2 3">
    <name type="scientific">Dokdonia ponticola</name>
    <dbReference type="NCBI Taxonomy" id="2041041"/>
    <lineage>
        <taxon>Bacteria</taxon>
        <taxon>Pseudomonadati</taxon>
        <taxon>Bacteroidota</taxon>
        <taxon>Flavobacteriia</taxon>
        <taxon>Flavobacteriales</taxon>
        <taxon>Flavobacteriaceae</taxon>
        <taxon>Dokdonia</taxon>
    </lineage>
</organism>
<sequence>MKPLYISFFFLLMISSCKDSTNTGVPLPGDYAHTVYFWLHHPDNPEDRKAFEASLSAFIDQSPYITTKHIGVPAKTNRAIIDTTYTYSLLLTFKDKATQDQYQEEPAHKQFIAESSHLWSKVLIYDSENIR</sequence>
<dbReference type="SUPFAM" id="SSF54909">
    <property type="entry name" value="Dimeric alpha+beta barrel"/>
    <property type="match status" value="1"/>
</dbReference>
<feature type="domain" description="Stress-response A/B barrel" evidence="1">
    <location>
        <begin position="31"/>
        <end position="127"/>
    </location>
</feature>
<dbReference type="PROSITE" id="PS51257">
    <property type="entry name" value="PROKAR_LIPOPROTEIN"/>
    <property type="match status" value="1"/>
</dbReference>
<dbReference type="Pfam" id="PF07876">
    <property type="entry name" value="Dabb"/>
    <property type="match status" value="1"/>
</dbReference>
<gene>
    <name evidence="2" type="ORF">ACFO3O_18980</name>
</gene>
<protein>
    <submittedName>
        <fullName evidence="2">Dabb family protein</fullName>
    </submittedName>
</protein>